<evidence type="ECO:0000256" key="3">
    <source>
        <dbReference type="ARBA" id="ARBA00023125"/>
    </source>
</evidence>
<dbReference type="Gene3D" id="1.10.10.60">
    <property type="entry name" value="Homeodomain-like"/>
    <property type="match status" value="1"/>
</dbReference>
<evidence type="ECO:0000256" key="2">
    <source>
        <dbReference type="ARBA" id="ARBA00023015"/>
    </source>
</evidence>
<evidence type="ECO:0000259" key="6">
    <source>
        <dbReference type="PROSITE" id="PS50977"/>
    </source>
</evidence>
<dbReference type="PANTHER" id="PTHR30055">
    <property type="entry name" value="HTH-TYPE TRANSCRIPTIONAL REGULATOR RUTR"/>
    <property type="match status" value="1"/>
</dbReference>
<dbReference type="Pfam" id="PF17932">
    <property type="entry name" value="TetR_C_24"/>
    <property type="match status" value="1"/>
</dbReference>
<dbReference type="Gene3D" id="1.10.357.10">
    <property type="entry name" value="Tetracycline Repressor, domain 2"/>
    <property type="match status" value="1"/>
</dbReference>
<dbReference type="GO" id="GO:0000976">
    <property type="term" value="F:transcription cis-regulatory region binding"/>
    <property type="evidence" value="ECO:0007669"/>
    <property type="project" value="TreeGrafter"/>
</dbReference>
<evidence type="ECO:0000256" key="1">
    <source>
        <dbReference type="ARBA" id="ARBA00022491"/>
    </source>
</evidence>
<accession>A0A2D0NIK8</accession>
<sequence>MEAAARLFREKGYTATSMRDLAQAVDLKASSLYNHISGKEGLLREICFNNAHRFHRELDQIEIREDSAEAKVRALIHLHIQVATEDITSITAFNDEWRHLTEPHLSEFIAQRKSYESRFRSIIEAGMKDGSFKVFHANIALYTIFSAIRWIYDWYQPGKSISMEQLEEEISGLLLNGLNADTTFQIL</sequence>
<dbReference type="PANTHER" id="PTHR30055:SF175">
    <property type="entry name" value="HTH-TYPE TRANSCRIPTIONAL REPRESSOR KSTR2"/>
    <property type="match status" value="1"/>
</dbReference>
<evidence type="ECO:0000256" key="5">
    <source>
        <dbReference type="PROSITE-ProRule" id="PRU00335"/>
    </source>
</evidence>
<feature type="domain" description="HTH tetR-type" evidence="6">
    <location>
        <begin position="1"/>
        <end position="54"/>
    </location>
</feature>
<protein>
    <submittedName>
        <fullName evidence="7">TetR family transcriptional regulator</fullName>
    </submittedName>
</protein>
<comment type="caution">
    <text evidence="7">The sequence shown here is derived from an EMBL/GenBank/DDBJ whole genome shotgun (WGS) entry which is preliminary data.</text>
</comment>
<dbReference type="GO" id="GO:0003700">
    <property type="term" value="F:DNA-binding transcription factor activity"/>
    <property type="evidence" value="ECO:0007669"/>
    <property type="project" value="TreeGrafter"/>
</dbReference>
<dbReference type="Proteomes" id="UP000223913">
    <property type="component" value="Unassembled WGS sequence"/>
</dbReference>
<dbReference type="PROSITE" id="PS50977">
    <property type="entry name" value="HTH_TETR_2"/>
    <property type="match status" value="1"/>
</dbReference>
<dbReference type="InterPro" id="IPR050109">
    <property type="entry name" value="HTH-type_TetR-like_transc_reg"/>
</dbReference>
<evidence type="ECO:0000313" key="7">
    <source>
        <dbReference type="EMBL" id="PHN08334.1"/>
    </source>
</evidence>
<dbReference type="EMBL" id="PDUD01000002">
    <property type="protein sequence ID" value="PHN08334.1"/>
    <property type="molecule type" value="Genomic_DNA"/>
</dbReference>
<dbReference type="AlphaFoldDB" id="A0A2D0NIK8"/>
<organism evidence="7 8">
    <name type="scientific">Flavilitoribacter nigricans (strain ATCC 23147 / DSM 23189 / NBRC 102662 / NCIMB 1420 / SS-2)</name>
    <name type="common">Lewinella nigricans</name>
    <dbReference type="NCBI Taxonomy" id="1122177"/>
    <lineage>
        <taxon>Bacteria</taxon>
        <taxon>Pseudomonadati</taxon>
        <taxon>Bacteroidota</taxon>
        <taxon>Saprospiria</taxon>
        <taxon>Saprospirales</taxon>
        <taxon>Lewinellaceae</taxon>
        <taxon>Flavilitoribacter</taxon>
    </lineage>
</organism>
<keyword evidence="3 5" id="KW-0238">DNA-binding</keyword>
<evidence type="ECO:0000313" key="8">
    <source>
        <dbReference type="Proteomes" id="UP000223913"/>
    </source>
</evidence>
<keyword evidence="1" id="KW-0678">Repressor</keyword>
<reference evidence="7 8" key="1">
    <citation type="submission" date="2017-10" db="EMBL/GenBank/DDBJ databases">
        <title>The draft genome sequence of Lewinella nigricans NBRC 102662.</title>
        <authorList>
            <person name="Wang K."/>
        </authorList>
    </citation>
    <scope>NUCLEOTIDE SEQUENCE [LARGE SCALE GENOMIC DNA]</scope>
    <source>
        <strain evidence="7 8">NBRC 102662</strain>
    </source>
</reference>
<dbReference type="InterPro" id="IPR009057">
    <property type="entry name" value="Homeodomain-like_sf"/>
</dbReference>
<dbReference type="OrthoDB" id="9814200at2"/>
<dbReference type="InterPro" id="IPR041490">
    <property type="entry name" value="KstR2_TetR_C"/>
</dbReference>
<dbReference type="SUPFAM" id="SSF48498">
    <property type="entry name" value="Tetracyclin repressor-like, C-terminal domain"/>
    <property type="match status" value="1"/>
</dbReference>
<keyword evidence="2" id="KW-0805">Transcription regulation</keyword>
<dbReference type="InterPro" id="IPR036271">
    <property type="entry name" value="Tet_transcr_reg_TetR-rel_C_sf"/>
</dbReference>
<gene>
    <name evidence="7" type="ORF">CRP01_03035</name>
</gene>
<dbReference type="InterPro" id="IPR001647">
    <property type="entry name" value="HTH_TetR"/>
</dbReference>
<feature type="DNA-binding region" description="H-T-H motif" evidence="5">
    <location>
        <begin position="17"/>
        <end position="36"/>
    </location>
</feature>
<dbReference type="Pfam" id="PF00440">
    <property type="entry name" value="TetR_N"/>
    <property type="match status" value="1"/>
</dbReference>
<evidence type="ECO:0000256" key="4">
    <source>
        <dbReference type="ARBA" id="ARBA00023163"/>
    </source>
</evidence>
<name>A0A2D0NIK8_FLAN2</name>
<keyword evidence="8" id="KW-1185">Reference proteome</keyword>
<proteinExistence type="predicted"/>
<dbReference type="SUPFAM" id="SSF46689">
    <property type="entry name" value="Homeodomain-like"/>
    <property type="match status" value="1"/>
</dbReference>
<keyword evidence="4" id="KW-0804">Transcription</keyword>